<dbReference type="SUPFAM" id="SSF81606">
    <property type="entry name" value="PP2C-like"/>
    <property type="match status" value="1"/>
</dbReference>
<evidence type="ECO:0000313" key="1">
    <source>
        <dbReference type="EMBL" id="WXB03843.1"/>
    </source>
</evidence>
<evidence type="ECO:0000313" key="2">
    <source>
        <dbReference type="Proteomes" id="UP001374803"/>
    </source>
</evidence>
<organism evidence="1 2">
    <name type="scientific">Pendulispora rubella</name>
    <dbReference type="NCBI Taxonomy" id="2741070"/>
    <lineage>
        <taxon>Bacteria</taxon>
        <taxon>Pseudomonadati</taxon>
        <taxon>Myxococcota</taxon>
        <taxon>Myxococcia</taxon>
        <taxon>Myxococcales</taxon>
        <taxon>Sorangiineae</taxon>
        <taxon>Pendulisporaceae</taxon>
        <taxon>Pendulispora</taxon>
    </lineage>
</organism>
<dbReference type="EMBL" id="CP089983">
    <property type="protein sequence ID" value="WXB03843.1"/>
    <property type="molecule type" value="Genomic_DNA"/>
</dbReference>
<keyword evidence="2" id="KW-1185">Reference proteome</keyword>
<accession>A0ABZ2KZ29</accession>
<gene>
    <name evidence="1" type="ORF">LVJ94_43925</name>
</gene>
<dbReference type="PANTHER" id="PTHR35801:SF1">
    <property type="entry name" value="PHOSPHOSERINE PHOSPHATASE RSBX"/>
    <property type="match status" value="1"/>
</dbReference>
<name>A0ABZ2KZ29_9BACT</name>
<reference evidence="1" key="1">
    <citation type="submission" date="2021-12" db="EMBL/GenBank/DDBJ databases">
        <title>Discovery of the Pendulisporaceae a myxobacterial family with distinct sporulation behavior and unique specialized metabolism.</title>
        <authorList>
            <person name="Garcia R."/>
            <person name="Popoff A."/>
            <person name="Bader C.D."/>
            <person name="Loehr J."/>
            <person name="Walesch S."/>
            <person name="Walt C."/>
            <person name="Boldt J."/>
            <person name="Bunk B."/>
            <person name="Haeckl F.J.F.P.J."/>
            <person name="Gunesch A.P."/>
            <person name="Birkelbach J."/>
            <person name="Nuebel U."/>
            <person name="Pietschmann T."/>
            <person name="Bach T."/>
            <person name="Mueller R."/>
        </authorList>
    </citation>
    <scope>NUCLEOTIDE SEQUENCE</scope>
    <source>
        <strain evidence="1">MSr11367</strain>
    </source>
</reference>
<dbReference type="Gene3D" id="3.60.40.10">
    <property type="entry name" value="PPM-type phosphatase domain"/>
    <property type="match status" value="1"/>
</dbReference>
<dbReference type="InterPro" id="IPR036457">
    <property type="entry name" value="PPM-type-like_dom_sf"/>
</dbReference>
<sequence length="192" mass="20389">MKWSIGTLTRPRIGETENGDCPVVRHADRVTLVGIVDALGHGSAAARVADIATRHLEQVPLDGGIESVMLDLHQGLAGTRGAAAILCLLNEDDDLEGCGVGHVFFRCGPTRVPAVLGEGVLGARLRRVRSFTSKLQRADRIVLTSDGVAPYFGLADFEGLSPERTCSEIMMRHGLGHDDATVVVVDAEPKSA</sequence>
<dbReference type="PANTHER" id="PTHR35801">
    <property type="entry name" value="PHOSPHOSERINE PHOSPHATASE RSBX"/>
    <property type="match status" value="1"/>
</dbReference>
<protein>
    <submittedName>
        <fullName evidence="1">Serine/threonine-protein phosphatase</fullName>
    </submittedName>
</protein>
<dbReference type="RefSeq" id="WP_394833478.1">
    <property type="nucleotide sequence ID" value="NZ_CP089929.1"/>
</dbReference>
<proteinExistence type="predicted"/>
<dbReference type="InterPro" id="IPR039248">
    <property type="entry name" value="Ptase_RsbX"/>
</dbReference>
<dbReference type="Proteomes" id="UP001374803">
    <property type="component" value="Chromosome"/>
</dbReference>